<evidence type="ECO:0000313" key="1">
    <source>
        <dbReference type="EMBL" id="KAJ9082488.1"/>
    </source>
</evidence>
<keyword evidence="2" id="KW-1185">Reference proteome</keyword>
<keyword evidence="1" id="KW-0808">Transferase</keyword>
<comment type="caution">
    <text evidence="1">The sequence shown here is derived from an EMBL/GenBank/DDBJ whole genome shotgun (WGS) entry which is preliminary data.</text>
</comment>
<name>A0ACC2U6L1_9FUNG</name>
<organism evidence="1 2">
    <name type="scientific">Entomophthora muscae</name>
    <dbReference type="NCBI Taxonomy" id="34485"/>
    <lineage>
        <taxon>Eukaryota</taxon>
        <taxon>Fungi</taxon>
        <taxon>Fungi incertae sedis</taxon>
        <taxon>Zoopagomycota</taxon>
        <taxon>Entomophthoromycotina</taxon>
        <taxon>Entomophthoromycetes</taxon>
        <taxon>Entomophthorales</taxon>
        <taxon>Entomophthoraceae</taxon>
        <taxon>Entomophthora</taxon>
    </lineage>
</organism>
<sequence>MSQPSRKKPRSEVEEVADHYNQRPEVGIKKRKESSIYRMKSFNNWVKSVLIRNHVKNGYKILDLGCGKGGDLLKYSKSKISFLVGADIASVSIEQAKERYKSMKFDKFEAEFLVHDCFGKPIREHLPKDFTADAVSMQFCMHYAFESEEKVRTMLKNVSENMKTGGVLYATVPNSYWIVKKLKASSGLKFGNSIYSIKFESKDKFPIFGHKYWFCLEDAIDDCPEFLIHFPTLQKIAAEYKLELIFKKGFHEIYEAFCQHEEYNELLYRMNVISDPSNTHDPLIDPEQWEAAGIYLGCAFKKV</sequence>
<reference evidence="1" key="1">
    <citation type="submission" date="2022-04" db="EMBL/GenBank/DDBJ databases">
        <title>Genome of the entomopathogenic fungus Entomophthora muscae.</title>
        <authorList>
            <person name="Elya C."/>
            <person name="Lovett B.R."/>
            <person name="Lee E."/>
            <person name="Macias A.M."/>
            <person name="Hajek A.E."/>
            <person name="De Bivort B.L."/>
            <person name="Kasson M.T."/>
            <person name="De Fine Licht H.H."/>
            <person name="Stajich J.E."/>
        </authorList>
    </citation>
    <scope>NUCLEOTIDE SEQUENCE</scope>
    <source>
        <strain evidence="1">Berkeley</strain>
    </source>
</reference>
<protein>
    <submittedName>
        <fullName evidence="1">mRNA cap guanine-N7 methyltransferase</fullName>
        <ecNumber evidence="1">2.1.1.56</ecNumber>
    </submittedName>
</protein>
<evidence type="ECO:0000313" key="2">
    <source>
        <dbReference type="Proteomes" id="UP001165960"/>
    </source>
</evidence>
<proteinExistence type="predicted"/>
<keyword evidence="1" id="KW-0489">Methyltransferase</keyword>
<dbReference type="Proteomes" id="UP001165960">
    <property type="component" value="Unassembled WGS sequence"/>
</dbReference>
<dbReference type="EC" id="2.1.1.56" evidence="1"/>
<gene>
    <name evidence="1" type="primary">ABD1_1</name>
    <name evidence="1" type="ORF">DSO57_1004054</name>
</gene>
<accession>A0ACC2U6L1</accession>
<dbReference type="EMBL" id="QTSX02001430">
    <property type="protein sequence ID" value="KAJ9082488.1"/>
    <property type="molecule type" value="Genomic_DNA"/>
</dbReference>